<dbReference type="SUPFAM" id="SSF50814">
    <property type="entry name" value="Lipocalins"/>
    <property type="match status" value="1"/>
</dbReference>
<evidence type="ECO:0000259" key="3">
    <source>
        <dbReference type="Pfam" id="PF08212"/>
    </source>
</evidence>
<comment type="caution">
    <text evidence="4">The sequence shown here is derived from an EMBL/GenBank/DDBJ whole genome shotgun (WGS) entry which is preliminary data.</text>
</comment>
<sequence>MKNRYIVPILIGAGIGLALYSCGGGIPKKATAVTNFDSTKYLGKWYEIARLDYKWERDLDNVTAEYSLNEDKTIKVDNKGYNFKKSKWEQSVGKAKFVGKENIGMLKVSFFGPFYSGYNVVLIDPDYKYALVAGESLEYMWILSREKTIPESVKTDFLMKAREIGYNTSELVWVKHDKTN</sequence>
<comment type="similarity">
    <text evidence="1 2">Belongs to the calycin superfamily. Lipocalin family.</text>
</comment>
<reference evidence="5" key="1">
    <citation type="journal article" date="2019" name="Int. J. Syst. Evol. Microbiol.">
        <title>The Global Catalogue of Microorganisms (GCM) 10K type strain sequencing project: providing services to taxonomists for standard genome sequencing and annotation.</title>
        <authorList>
            <consortium name="The Broad Institute Genomics Platform"/>
            <consortium name="The Broad Institute Genome Sequencing Center for Infectious Disease"/>
            <person name="Wu L."/>
            <person name="Ma J."/>
        </authorList>
    </citation>
    <scope>NUCLEOTIDE SEQUENCE [LARGE SCALE GENOMIC DNA]</scope>
    <source>
        <strain evidence="5">CGMCC 1.16060</strain>
    </source>
</reference>
<proteinExistence type="inferred from homology"/>
<keyword evidence="5" id="KW-1185">Reference proteome</keyword>
<dbReference type="PROSITE" id="PS00213">
    <property type="entry name" value="LIPOCALIN"/>
    <property type="match status" value="1"/>
</dbReference>
<dbReference type="CDD" id="cd19438">
    <property type="entry name" value="lipocalin_Blc-like"/>
    <property type="match status" value="1"/>
</dbReference>
<dbReference type="InterPro" id="IPR047202">
    <property type="entry name" value="Lipocalin_Blc-like_dom"/>
</dbReference>
<dbReference type="InterPro" id="IPR012674">
    <property type="entry name" value="Calycin"/>
</dbReference>
<accession>A0ABQ1UQF7</accession>
<gene>
    <name evidence="4" type="primary">blc</name>
    <name evidence="4" type="ORF">GCM10011518_37600</name>
</gene>
<name>A0ABQ1UQF7_9FLAO</name>
<dbReference type="InterPro" id="IPR000566">
    <property type="entry name" value="Lipocln_cytosolic_FA-bd_dom"/>
</dbReference>
<evidence type="ECO:0000256" key="2">
    <source>
        <dbReference type="PIRNR" id="PIRNR036893"/>
    </source>
</evidence>
<organism evidence="4 5">
    <name type="scientific">Flavobacterium limi</name>
    <dbReference type="NCBI Taxonomy" id="2045105"/>
    <lineage>
        <taxon>Bacteria</taxon>
        <taxon>Pseudomonadati</taxon>
        <taxon>Bacteroidota</taxon>
        <taxon>Flavobacteriia</taxon>
        <taxon>Flavobacteriales</taxon>
        <taxon>Flavobacteriaceae</taxon>
        <taxon>Flavobacterium</taxon>
    </lineage>
</organism>
<dbReference type="PRINTS" id="PR01171">
    <property type="entry name" value="BCTLIPOCALIN"/>
</dbReference>
<dbReference type="Pfam" id="PF08212">
    <property type="entry name" value="Lipocalin_2"/>
    <property type="match status" value="1"/>
</dbReference>
<dbReference type="PIRSF" id="PIRSF036893">
    <property type="entry name" value="Lipocalin_ApoD"/>
    <property type="match status" value="1"/>
</dbReference>
<dbReference type="InterPro" id="IPR002446">
    <property type="entry name" value="Lipocalin_bac"/>
</dbReference>
<dbReference type="Proteomes" id="UP000655016">
    <property type="component" value="Unassembled WGS sequence"/>
</dbReference>
<dbReference type="PROSITE" id="PS51257">
    <property type="entry name" value="PROKAR_LIPOPROTEIN"/>
    <property type="match status" value="1"/>
</dbReference>
<dbReference type="PANTHER" id="PTHR10612:SF34">
    <property type="entry name" value="APOLIPOPROTEIN D"/>
    <property type="match status" value="1"/>
</dbReference>
<dbReference type="Gene3D" id="2.40.128.20">
    <property type="match status" value="1"/>
</dbReference>
<evidence type="ECO:0000313" key="5">
    <source>
        <dbReference type="Proteomes" id="UP000655016"/>
    </source>
</evidence>
<dbReference type="RefSeq" id="WP_163395982.1">
    <property type="nucleotide sequence ID" value="NZ_BMKP01000010.1"/>
</dbReference>
<dbReference type="InterPro" id="IPR022272">
    <property type="entry name" value="Lipocalin_CS"/>
</dbReference>
<dbReference type="InterPro" id="IPR022271">
    <property type="entry name" value="Lipocalin_ApoD"/>
</dbReference>
<protein>
    <submittedName>
        <fullName evidence="4">Membrane protein</fullName>
    </submittedName>
</protein>
<evidence type="ECO:0000313" key="4">
    <source>
        <dbReference type="EMBL" id="GGF24727.1"/>
    </source>
</evidence>
<dbReference type="EMBL" id="BMKP01000010">
    <property type="protein sequence ID" value="GGF24727.1"/>
    <property type="molecule type" value="Genomic_DNA"/>
</dbReference>
<feature type="domain" description="Lipocalin/cytosolic fatty-acid binding" evidence="3">
    <location>
        <begin position="37"/>
        <end position="175"/>
    </location>
</feature>
<evidence type="ECO:0000256" key="1">
    <source>
        <dbReference type="ARBA" id="ARBA00006889"/>
    </source>
</evidence>
<dbReference type="PANTHER" id="PTHR10612">
    <property type="entry name" value="APOLIPOPROTEIN D"/>
    <property type="match status" value="1"/>
</dbReference>